<dbReference type="GO" id="GO:0008146">
    <property type="term" value="F:sulfotransferase activity"/>
    <property type="evidence" value="ECO:0007669"/>
    <property type="project" value="InterPro"/>
</dbReference>
<sequence length="225" mass="26214">MAKNNVLPFPYEFKELEPEEQELVDQNFQSMPSSYVRVGPKGYVLCKTYMKEAANIYNMPVRPTDVFVVTYQRSGTTWTQELVWLVANDLNYEKAAEIPLPQRYPFLDCFMFFEQDGKERYIKNLEATQPDFDKEKFLELFNMLNTPVTPMLAAVPPTETRFIKTHLPMSLLPPNILDTAKVVYVARDPRDVAVSCYHHAKLFRILGNVGSFKEFWNVFLKNLCM</sequence>
<reference evidence="4" key="1">
    <citation type="submission" date="2017-09" db="EMBL/GenBank/DDBJ databases">
        <title>Contemporary evolution of a Lepidopteran species, Heliothis virescens, in response to modern agricultural practices.</title>
        <authorList>
            <person name="Fritz M.L."/>
            <person name="Deyonke A.M."/>
            <person name="Papanicolaou A."/>
            <person name="Micinski S."/>
            <person name="Westbrook J."/>
            <person name="Gould F."/>
        </authorList>
    </citation>
    <scope>NUCLEOTIDE SEQUENCE [LARGE SCALE GENOMIC DNA]</scope>
    <source>
        <strain evidence="4">HvINT-</strain>
        <tissue evidence="4">Whole body</tissue>
    </source>
</reference>
<comment type="similarity">
    <text evidence="1">Belongs to the sulfotransferase 1 family.</text>
</comment>
<evidence type="ECO:0000313" key="4">
    <source>
        <dbReference type="EMBL" id="PCG81092.1"/>
    </source>
</evidence>
<dbReference type="InterPro" id="IPR000863">
    <property type="entry name" value="Sulfotransferase_dom"/>
</dbReference>
<dbReference type="SUPFAM" id="SSF52540">
    <property type="entry name" value="P-loop containing nucleoside triphosphate hydrolases"/>
    <property type="match status" value="1"/>
</dbReference>
<proteinExistence type="inferred from homology"/>
<dbReference type="Gene3D" id="3.40.50.300">
    <property type="entry name" value="P-loop containing nucleotide triphosphate hydrolases"/>
    <property type="match status" value="1"/>
</dbReference>
<organism evidence="4">
    <name type="scientific">Heliothis virescens</name>
    <name type="common">Tobacco budworm moth</name>
    <dbReference type="NCBI Taxonomy" id="7102"/>
    <lineage>
        <taxon>Eukaryota</taxon>
        <taxon>Metazoa</taxon>
        <taxon>Ecdysozoa</taxon>
        <taxon>Arthropoda</taxon>
        <taxon>Hexapoda</taxon>
        <taxon>Insecta</taxon>
        <taxon>Pterygota</taxon>
        <taxon>Neoptera</taxon>
        <taxon>Endopterygota</taxon>
        <taxon>Lepidoptera</taxon>
        <taxon>Glossata</taxon>
        <taxon>Ditrysia</taxon>
        <taxon>Noctuoidea</taxon>
        <taxon>Noctuidae</taxon>
        <taxon>Heliothinae</taxon>
        <taxon>Heliothis</taxon>
    </lineage>
</organism>
<dbReference type="STRING" id="7102.A0A2A4KBP1"/>
<protein>
    <recommendedName>
        <fullName evidence="3">Sulfotransferase domain-containing protein</fullName>
    </recommendedName>
</protein>
<evidence type="ECO:0000256" key="1">
    <source>
        <dbReference type="ARBA" id="ARBA00005771"/>
    </source>
</evidence>
<evidence type="ECO:0000259" key="3">
    <source>
        <dbReference type="Pfam" id="PF00685"/>
    </source>
</evidence>
<feature type="domain" description="Sulfotransferase" evidence="3">
    <location>
        <begin position="63"/>
        <end position="221"/>
    </location>
</feature>
<dbReference type="Pfam" id="PF00685">
    <property type="entry name" value="Sulfotransfer_1"/>
    <property type="match status" value="1"/>
</dbReference>
<dbReference type="PANTHER" id="PTHR11783">
    <property type="entry name" value="SULFOTRANSFERASE SULT"/>
    <property type="match status" value="1"/>
</dbReference>
<accession>A0A2A4KBP1</accession>
<evidence type="ECO:0000256" key="2">
    <source>
        <dbReference type="ARBA" id="ARBA00022679"/>
    </source>
</evidence>
<gene>
    <name evidence="4" type="ORF">B5V51_9</name>
</gene>
<dbReference type="AlphaFoldDB" id="A0A2A4KBP1"/>
<name>A0A2A4KBP1_HELVI</name>
<comment type="caution">
    <text evidence="4">The sequence shown here is derived from an EMBL/GenBank/DDBJ whole genome shotgun (WGS) entry which is preliminary data.</text>
</comment>
<dbReference type="InterPro" id="IPR027417">
    <property type="entry name" value="P-loop_NTPase"/>
</dbReference>
<dbReference type="EMBL" id="NWSH01000001">
    <property type="protein sequence ID" value="PCG81092.1"/>
    <property type="molecule type" value="Genomic_DNA"/>
</dbReference>
<keyword evidence="2" id="KW-0808">Transferase</keyword>